<evidence type="ECO:0000256" key="3">
    <source>
        <dbReference type="ARBA" id="ARBA00022692"/>
    </source>
</evidence>
<dbReference type="Proteomes" id="UP001199106">
    <property type="component" value="Unassembled WGS sequence"/>
</dbReference>
<keyword evidence="8" id="KW-1185">Reference proteome</keyword>
<organism evidence="7 8">
    <name type="scientific">Alternaria panax</name>
    <dbReference type="NCBI Taxonomy" id="48097"/>
    <lineage>
        <taxon>Eukaryota</taxon>
        <taxon>Fungi</taxon>
        <taxon>Dikarya</taxon>
        <taxon>Ascomycota</taxon>
        <taxon>Pezizomycotina</taxon>
        <taxon>Dothideomycetes</taxon>
        <taxon>Pleosporomycetidae</taxon>
        <taxon>Pleosporales</taxon>
        <taxon>Pleosporineae</taxon>
        <taxon>Pleosporaceae</taxon>
        <taxon>Alternaria</taxon>
        <taxon>Alternaria sect. Panax</taxon>
    </lineage>
</organism>
<evidence type="ECO:0000256" key="1">
    <source>
        <dbReference type="ARBA" id="ARBA00004141"/>
    </source>
</evidence>
<dbReference type="GO" id="GO:0008250">
    <property type="term" value="C:oligosaccharyltransferase complex"/>
    <property type="evidence" value="ECO:0007669"/>
    <property type="project" value="UniProtKB-UniRule"/>
</dbReference>
<protein>
    <recommendedName>
        <fullName evidence="6">Dolichyl-diphosphooligosaccharide-protein glycosyltransferase subunit OST5</fullName>
    </recommendedName>
</protein>
<feature type="transmembrane region" description="Helical" evidence="6">
    <location>
        <begin position="122"/>
        <end position="142"/>
    </location>
</feature>
<evidence type="ECO:0000256" key="2">
    <source>
        <dbReference type="ARBA" id="ARBA00009825"/>
    </source>
</evidence>
<comment type="subunit">
    <text evidence="6">Component of the oligosaccharyltransferase (OST) complex.</text>
</comment>
<keyword evidence="3 6" id="KW-0812">Transmembrane</keyword>
<evidence type="ECO:0000256" key="6">
    <source>
        <dbReference type="RuleBase" id="RU367008"/>
    </source>
</evidence>
<comment type="caution">
    <text evidence="7">The sequence shown here is derived from an EMBL/GenBank/DDBJ whole genome shotgun (WGS) entry which is preliminary data.</text>
</comment>
<gene>
    <name evidence="7" type="ORF">G6011_07289</name>
</gene>
<evidence type="ECO:0000313" key="7">
    <source>
        <dbReference type="EMBL" id="KAG9188584.1"/>
    </source>
</evidence>
<dbReference type="EMBL" id="JAANER010000006">
    <property type="protein sequence ID" value="KAG9188584.1"/>
    <property type="molecule type" value="Genomic_DNA"/>
</dbReference>
<proteinExistence type="inferred from homology"/>
<feature type="transmembrane region" description="Helical" evidence="6">
    <location>
        <begin position="91"/>
        <end position="110"/>
    </location>
</feature>
<evidence type="ECO:0000256" key="5">
    <source>
        <dbReference type="ARBA" id="ARBA00023136"/>
    </source>
</evidence>
<reference evidence="7" key="1">
    <citation type="submission" date="2021-07" db="EMBL/GenBank/DDBJ databases">
        <title>Genome Resource of American Ginseng Black Spot Pathogen Alternaria panax.</title>
        <authorList>
            <person name="Qiu C."/>
            <person name="Wang W."/>
            <person name="Liu Z."/>
        </authorList>
    </citation>
    <scope>NUCLEOTIDE SEQUENCE</scope>
    <source>
        <strain evidence="7">BNCC115425</strain>
    </source>
</reference>
<keyword evidence="4 6" id="KW-1133">Transmembrane helix</keyword>
<comment type="function">
    <text evidence="6">Subunit of the oligosaccharyl transferase (OST) complex that catalyzes the initial transfer of a defined glycan (Glc(3)Man(9)GlcNAc(2) in eukaryotes) from the lipid carrier dolichol-pyrophosphate to an asparagine residue within an Asn-X-Ser/Thr consensus motif in nascent polypeptide chains, the first step in protein N-glycosylation. N-glycosylation occurs cotranslationally and the complex associates with the Sec61 complex at the channel-forming translocon complex that mediates protein translocation across the endoplasmic reticulum (ER). All subunits are required for a maximal enzyme activity.</text>
</comment>
<dbReference type="InterPro" id="IPR007915">
    <property type="entry name" value="TMEM258/Ost5"/>
</dbReference>
<evidence type="ECO:0000256" key="4">
    <source>
        <dbReference type="ARBA" id="ARBA00022989"/>
    </source>
</evidence>
<keyword evidence="5 6" id="KW-0472">Membrane</keyword>
<accession>A0AAD4FJB9</accession>
<comment type="subcellular location">
    <subcellularLocation>
        <location evidence="1 6">Membrane</location>
        <topology evidence="1 6">Multi-pass membrane protein</topology>
    </subcellularLocation>
</comment>
<dbReference type="Pfam" id="PF05251">
    <property type="entry name" value="Ost5"/>
    <property type="match status" value="1"/>
</dbReference>
<evidence type="ECO:0000313" key="8">
    <source>
        <dbReference type="Proteomes" id="UP001199106"/>
    </source>
</evidence>
<dbReference type="AlphaFoldDB" id="A0AAD4FJB9"/>
<dbReference type="GO" id="GO:0006487">
    <property type="term" value="P:protein N-linked glycosylation"/>
    <property type="evidence" value="ECO:0007669"/>
    <property type="project" value="UniProtKB-UniRule"/>
</dbReference>
<sequence length="143" mass="15035">MKLERRGALTFIGCARHVAVEAAFWYAVAPAPGLARGVDWMPGRATRAASRESDKIQPNCTPVNMSSPLADVWEAAASSPFSPAIGKNTQFTVGFVLLAISLVLTTLFGMNRSLVSLPALGVPASLAFGFGAVYMICAVGVYV</sequence>
<name>A0AAD4FJB9_9PLEO</name>
<comment type="similarity">
    <text evidence="2 6">Belongs to the OST5 family.</text>
</comment>